<evidence type="ECO:0000259" key="2">
    <source>
        <dbReference type="Pfam" id="PF02481"/>
    </source>
</evidence>
<dbReference type="AlphaFoldDB" id="A0A7K0D7H5"/>
<dbReference type="InterPro" id="IPR057666">
    <property type="entry name" value="DrpA_SLOG"/>
</dbReference>
<sequence>MSEDSLRAWAVLSRAVLGPNPHLLALAETLGPVETAERLLAGRLPANIDTTGLEPVSAEAVRQDLEVLTGVGGWLLTRDNPAWGAVVSTEQPCSAGADRSYSPPVALWVRGAVPRLLRERWPIAIIGARCNTEYGEQVAVHIAGGLTERGWPVISTGGFGIDGQVMRTVMDSGGAPLLMQACGVDRPYPAMHRGLVNRAADLGMVISEFPPGTPLARPRQRDTSRLLAALSGAVVVVEAGLRSGAVDVAAWARGLGRPVFAVPGPVTAPASAGCHRLIQFGTTTLVTSVEDILSGLEHSPADASTGSGIEQ</sequence>
<dbReference type="PANTHER" id="PTHR43022">
    <property type="entry name" value="PROTEIN SMF"/>
    <property type="match status" value="1"/>
</dbReference>
<organism evidence="3 4">
    <name type="scientific">Nocardia macrotermitis</name>
    <dbReference type="NCBI Taxonomy" id="2585198"/>
    <lineage>
        <taxon>Bacteria</taxon>
        <taxon>Bacillati</taxon>
        <taxon>Actinomycetota</taxon>
        <taxon>Actinomycetes</taxon>
        <taxon>Mycobacteriales</taxon>
        <taxon>Nocardiaceae</taxon>
        <taxon>Nocardia</taxon>
    </lineage>
</organism>
<dbReference type="RefSeq" id="WP_194289982.1">
    <property type="nucleotide sequence ID" value="NZ_WEGK01000010.1"/>
</dbReference>
<comment type="caution">
    <text evidence="3">The sequence shown here is derived from an EMBL/GenBank/DDBJ whole genome shotgun (WGS) entry which is preliminary data.</text>
</comment>
<evidence type="ECO:0000313" key="4">
    <source>
        <dbReference type="Proteomes" id="UP000438448"/>
    </source>
</evidence>
<reference evidence="3 4" key="1">
    <citation type="submission" date="2019-10" db="EMBL/GenBank/DDBJ databases">
        <title>Nocardia macrotermitis sp. nov. and Nocardia aurantia sp. nov., isolated from the gut of fungus growing-termite Macrotermes natalensis.</title>
        <authorList>
            <person name="Benndorf R."/>
            <person name="Schwitalla J."/>
            <person name="Martin K."/>
            <person name="De Beer W."/>
            <person name="Kaster A.-K."/>
            <person name="Vollmers J."/>
            <person name="Poulsen M."/>
            <person name="Beemelmanns C."/>
        </authorList>
    </citation>
    <scope>NUCLEOTIDE SEQUENCE [LARGE SCALE GENOMIC DNA]</scope>
    <source>
        <strain evidence="3 4">RB20</strain>
    </source>
</reference>
<dbReference type="SUPFAM" id="SSF102405">
    <property type="entry name" value="MCP/YpsA-like"/>
    <property type="match status" value="1"/>
</dbReference>
<dbReference type="InterPro" id="IPR003488">
    <property type="entry name" value="DprA"/>
</dbReference>
<proteinExistence type="inferred from homology"/>
<dbReference type="PANTHER" id="PTHR43022:SF1">
    <property type="entry name" value="PROTEIN SMF"/>
    <property type="match status" value="1"/>
</dbReference>
<dbReference type="Pfam" id="PF02481">
    <property type="entry name" value="DNA_processg_A"/>
    <property type="match status" value="1"/>
</dbReference>
<keyword evidence="4" id="KW-1185">Reference proteome</keyword>
<dbReference type="Gene3D" id="3.40.50.450">
    <property type="match status" value="1"/>
</dbReference>
<protein>
    <submittedName>
        <fullName evidence="3">Putative DNA processing protein DprA</fullName>
    </submittedName>
</protein>
<comment type="similarity">
    <text evidence="1">Belongs to the DprA/Smf family.</text>
</comment>
<accession>A0A7K0D7H5</accession>
<gene>
    <name evidence="3" type="primary">dprA</name>
    <name evidence="3" type="ORF">NRB20_48190</name>
</gene>
<dbReference type="EMBL" id="WEGK01000010">
    <property type="protein sequence ID" value="MQY21706.1"/>
    <property type="molecule type" value="Genomic_DNA"/>
</dbReference>
<name>A0A7K0D7H5_9NOCA</name>
<feature type="domain" description="Smf/DprA SLOG" evidence="2">
    <location>
        <begin position="98"/>
        <end position="295"/>
    </location>
</feature>
<dbReference type="Proteomes" id="UP000438448">
    <property type="component" value="Unassembled WGS sequence"/>
</dbReference>
<dbReference type="GO" id="GO:0009294">
    <property type="term" value="P:DNA-mediated transformation"/>
    <property type="evidence" value="ECO:0007669"/>
    <property type="project" value="InterPro"/>
</dbReference>
<evidence type="ECO:0000313" key="3">
    <source>
        <dbReference type="EMBL" id="MQY21706.1"/>
    </source>
</evidence>
<evidence type="ECO:0000256" key="1">
    <source>
        <dbReference type="ARBA" id="ARBA00006525"/>
    </source>
</evidence>